<protein>
    <submittedName>
        <fullName evidence="1">Uncharacterized protein</fullName>
    </submittedName>
</protein>
<evidence type="ECO:0000313" key="2">
    <source>
        <dbReference type="Proteomes" id="UP001243330"/>
    </source>
</evidence>
<keyword evidence="2" id="KW-1185">Reference proteome</keyword>
<organism evidence="1 2">
    <name type="scientific">Colletotrichum chrysophilum</name>
    <dbReference type="NCBI Taxonomy" id="1836956"/>
    <lineage>
        <taxon>Eukaryota</taxon>
        <taxon>Fungi</taxon>
        <taxon>Dikarya</taxon>
        <taxon>Ascomycota</taxon>
        <taxon>Pezizomycotina</taxon>
        <taxon>Sordariomycetes</taxon>
        <taxon>Hypocreomycetidae</taxon>
        <taxon>Glomerellales</taxon>
        <taxon>Glomerellaceae</taxon>
        <taxon>Colletotrichum</taxon>
        <taxon>Colletotrichum gloeosporioides species complex</taxon>
    </lineage>
</organism>
<gene>
    <name evidence="1" type="ORF">CCHR01_18866</name>
</gene>
<dbReference type="AlphaFoldDB" id="A0AAD9A1L8"/>
<evidence type="ECO:0000313" key="1">
    <source>
        <dbReference type="EMBL" id="KAK1838507.1"/>
    </source>
</evidence>
<proteinExistence type="predicted"/>
<reference evidence="1" key="1">
    <citation type="submission" date="2023-01" db="EMBL/GenBank/DDBJ databases">
        <title>Colletotrichum chrysophilum M932 genome sequence.</title>
        <authorList>
            <person name="Baroncelli R."/>
        </authorList>
    </citation>
    <scope>NUCLEOTIDE SEQUENCE</scope>
    <source>
        <strain evidence="1">M932</strain>
    </source>
</reference>
<name>A0AAD9A1L8_9PEZI</name>
<comment type="caution">
    <text evidence="1">The sequence shown here is derived from an EMBL/GenBank/DDBJ whole genome shotgun (WGS) entry which is preliminary data.</text>
</comment>
<dbReference type="EMBL" id="JAQOWY010000816">
    <property type="protein sequence ID" value="KAK1838507.1"/>
    <property type="molecule type" value="Genomic_DNA"/>
</dbReference>
<dbReference type="Proteomes" id="UP001243330">
    <property type="component" value="Unassembled WGS sequence"/>
</dbReference>
<accession>A0AAD9A1L8</accession>
<sequence>MLRVEGPVFHTYLELHHKSEEAQQMDDSEKHRWHGHTCRGIDGPFPVELEACQVTFVALNLDLSNRGPKLELQPVCGLTSCVFPTPTLAPQS</sequence>